<dbReference type="PANTHER" id="PTHR45982">
    <property type="entry name" value="REGULATOR OF CHROMOSOME CONDENSATION"/>
    <property type="match status" value="1"/>
</dbReference>
<accession>A0A6J7D117</accession>
<dbReference type="InterPro" id="IPR051553">
    <property type="entry name" value="Ran_GTPase-activating"/>
</dbReference>
<dbReference type="Gene3D" id="2.130.10.30">
    <property type="entry name" value="Regulator of chromosome condensation 1/beta-lactamase-inhibitor protein II"/>
    <property type="match status" value="2"/>
</dbReference>
<evidence type="ECO:0000313" key="3">
    <source>
        <dbReference type="EMBL" id="CAB4762746.1"/>
    </source>
</evidence>
<evidence type="ECO:0000313" key="2">
    <source>
        <dbReference type="EMBL" id="CAB4728307.1"/>
    </source>
</evidence>
<keyword evidence="1" id="KW-1133">Transmembrane helix</keyword>
<name>A0A6J7D117_9ZZZZ</name>
<proteinExistence type="predicted"/>
<protein>
    <submittedName>
        <fullName evidence="4">Unannotated protein</fullName>
    </submittedName>
</protein>
<keyword evidence="1" id="KW-0812">Transmembrane</keyword>
<dbReference type="PROSITE" id="PS50012">
    <property type="entry name" value="RCC1_3"/>
    <property type="match status" value="3"/>
</dbReference>
<dbReference type="EMBL" id="CAFBLR010000009">
    <property type="protein sequence ID" value="CAB4860853.1"/>
    <property type="molecule type" value="Genomic_DNA"/>
</dbReference>
<dbReference type="PANTHER" id="PTHR45982:SF1">
    <property type="entry name" value="REGULATOR OF CHROMOSOME CONDENSATION"/>
    <property type="match status" value="1"/>
</dbReference>
<gene>
    <name evidence="2" type="ORF">UFOPK2602_02190</name>
    <name evidence="3" type="ORF">UFOPK2806_01789</name>
    <name evidence="4" type="ORF">UFOPK3417_00213</name>
</gene>
<dbReference type="GO" id="GO:0005085">
    <property type="term" value="F:guanyl-nucleotide exchange factor activity"/>
    <property type="evidence" value="ECO:0007669"/>
    <property type="project" value="TreeGrafter"/>
</dbReference>
<dbReference type="PRINTS" id="PR00633">
    <property type="entry name" value="RCCNDNSATION"/>
</dbReference>
<organism evidence="4">
    <name type="scientific">freshwater metagenome</name>
    <dbReference type="NCBI Taxonomy" id="449393"/>
    <lineage>
        <taxon>unclassified sequences</taxon>
        <taxon>metagenomes</taxon>
        <taxon>ecological metagenomes</taxon>
    </lineage>
</organism>
<dbReference type="Pfam" id="PF13540">
    <property type="entry name" value="RCC1_2"/>
    <property type="match status" value="5"/>
</dbReference>
<reference evidence="4" key="1">
    <citation type="submission" date="2020-05" db="EMBL/GenBank/DDBJ databases">
        <authorList>
            <person name="Chiriac C."/>
            <person name="Salcher M."/>
            <person name="Ghai R."/>
            <person name="Kavagutti S V."/>
        </authorList>
    </citation>
    <scope>NUCLEOTIDE SEQUENCE</scope>
</reference>
<dbReference type="GO" id="GO:0005737">
    <property type="term" value="C:cytoplasm"/>
    <property type="evidence" value="ECO:0007669"/>
    <property type="project" value="TreeGrafter"/>
</dbReference>
<sequence>MTLGLTAYVPEPEPECCTFSPMRIPVHRIAIAMLAISAASALILANPAHAAEAAKPIAVITGGHHTCAILDGGSVKCWGLNGNGELGYGDTTSRGVNASEMGDDLPTVDLGTGRTALALTSGRDHTCALLDNHTVKCWGLNEIGELGYGDTDNRGDNASEMGDNLPTVDLGTGRTAKAINAGMWHTCAILDNDTVKCWGKNDHGELGLGDTSHRGDNASEMGDNLPTVDLGTGRIAKVMSSAGVHSCVLLDNNTIKCWGYNGNADLGLGDTDNRGDNSSEMGDSLPAVDLGTGRTAKAVSSGGGGTCSILDNDTVKCWGYSAQGQLGYGDTNNRGDVGGEMGDNLLAVDLGTGRTASAIWYGDLHVCALLDNGSVKCWGWNSVGQLGLGDTDNRGDSGAELGDSLGIVPLGAGRNALSITAAWDHSCALLDNDTIKCWGNNAEGELGQGDANSRGDGPDELGDNLPAVLLGTAPVSLPPTGADTTVLVGLAVILLAAGTVLVTTRRRVATVK</sequence>
<dbReference type="EMBL" id="CAEZXX010000210">
    <property type="protein sequence ID" value="CAB4728307.1"/>
    <property type="molecule type" value="Genomic_DNA"/>
</dbReference>
<evidence type="ECO:0000313" key="4">
    <source>
        <dbReference type="EMBL" id="CAB4860853.1"/>
    </source>
</evidence>
<dbReference type="SUPFAM" id="SSF50985">
    <property type="entry name" value="RCC1/BLIP-II"/>
    <property type="match status" value="1"/>
</dbReference>
<feature type="transmembrane region" description="Helical" evidence="1">
    <location>
        <begin position="486"/>
        <end position="504"/>
    </location>
</feature>
<evidence type="ECO:0000256" key="1">
    <source>
        <dbReference type="SAM" id="Phobius"/>
    </source>
</evidence>
<dbReference type="InterPro" id="IPR000408">
    <property type="entry name" value="Reg_chr_condens"/>
</dbReference>
<keyword evidence="1" id="KW-0472">Membrane</keyword>
<dbReference type="EMBL" id="CAEZYY010000028">
    <property type="protein sequence ID" value="CAB4762746.1"/>
    <property type="molecule type" value="Genomic_DNA"/>
</dbReference>
<dbReference type="InterPro" id="IPR009091">
    <property type="entry name" value="RCC1/BLIP-II"/>
</dbReference>
<dbReference type="AlphaFoldDB" id="A0A6J7D117"/>